<dbReference type="GO" id="GO:0006171">
    <property type="term" value="P:cAMP biosynthetic process"/>
    <property type="evidence" value="ECO:0007669"/>
    <property type="project" value="TreeGrafter"/>
</dbReference>
<dbReference type="EMBL" id="JACJPW010000002">
    <property type="protein sequence ID" value="MBD2179789.1"/>
    <property type="molecule type" value="Genomic_DNA"/>
</dbReference>
<dbReference type="AlphaFoldDB" id="A0A926VC06"/>
<evidence type="ECO:0000259" key="3">
    <source>
        <dbReference type="PROSITE" id="PS50125"/>
    </source>
</evidence>
<comment type="similarity">
    <text evidence="1">Belongs to the adenylyl cyclase class-3 family.</text>
</comment>
<dbReference type="CDD" id="cd07302">
    <property type="entry name" value="CHD"/>
    <property type="match status" value="1"/>
</dbReference>
<organism evidence="4 5">
    <name type="scientific">Aerosakkonema funiforme FACHB-1375</name>
    <dbReference type="NCBI Taxonomy" id="2949571"/>
    <lineage>
        <taxon>Bacteria</taxon>
        <taxon>Bacillati</taxon>
        <taxon>Cyanobacteriota</taxon>
        <taxon>Cyanophyceae</taxon>
        <taxon>Oscillatoriophycideae</taxon>
        <taxon>Aerosakkonematales</taxon>
        <taxon>Aerosakkonemataceae</taxon>
        <taxon>Aerosakkonema</taxon>
    </lineage>
</organism>
<dbReference type="InterPro" id="IPR029787">
    <property type="entry name" value="Nucleotide_cyclase"/>
</dbReference>
<dbReference type="Pfam" id="PF00211">
    <property type="entry name" value="Guanylate_cyc"/>
    <property type="match status" value="1"/>
</dbReference>
<dbReference type="SUPFAM" id="SSF55073">
    <property type="entry name" value="Nucleotide cyclase"/>
    <property type="match status" value="1"/>
</dbReference>
<feature type="transmembrane region" description="Helical" evidence="2">
    <location>
        <begin position="12"/>
        <end position="38"/>
    </location>
</feature>
<keyword evidence="2" id="KW-0472">Membrane</keyword>
<dbReference type="Proteomes" id="UP000641646">
    <property type="component" value="Unassembled WGS sequence"/>
</dbReference>
<evidence type="ECO:0000256" key="1">
    <source>
        <dbReference type="ARBA" id="ARBA00005381"/>
    </source>
</evidence>
<dbReference type="PANTHER" id="PTHR43081:SF1">
    <property type="entry name" value="ADENYLATE CYCLASE, TERMINAL-DIFFERENTIATION SPECIFIC"/>
    <property type="match status" value="1"/>
</dbReference>
<keyword evidence="2" id="KW-1133">Transmembrane helix</keyword>
<proteinExistence type="inferred from homology"/>
<dbReference type="GO" id="GO:0004016">
    <property type="term" value="F:adenylate cyclase activity"/>
    <property type="evidence" value="ECO:0007669"/>
    <property type="project" value="UniProtKB-ARBA"/>
</dbReference>
<feature type="transmembrane region" description="Helical" evidence="2">
    <location>
        <begin position="326"/>
        <end position="345"/>
    </location>
</feature>
<dbReference type="Pfam" id="PF05226">
    <property type="entry name" value="CHASE2"/>
    <property type="match status" value="1"/>
</dbReference>
<dbReference type="SMART" id="SM01080">
    <property type="entry name" value="CHASE2"/>
    <property type="match status" value="1"/>
</dbReference>
<keyword evidence="2" id="KW-0812">Transmembrane</keyword>
<feature type="domain" description="Guanylate cyclase" evidence="3">
    <location>
        <begin position="444"/>
        <end position="576"/>
    </location>
</feature>
<name>A0A926VC06_9CYAN</name>
<dbReference type="Pfam" id="PF07238">
    <property type="entry name" value="PilZ"/>
    <property type="match status" value="1"/>
</dbReference>
<gene>
    <name evidence="4" type="ORF">H6G03_01465</name>
</gene>
<dbReference type="PANTHER" id="PTHR43081">
    <property type="entry name" value="ADENYLATE CYCLASE, TERMINAL-DIFFERENTIATION SPECIFIC-RELATED"/>
    <property type="match status" value="1"/>
</dbReference>
<dbReference type="SMART" id="SM00044">
    <property type="entry name" value="CYCc"/>
    <property type="match status" value="1"/>
</dbReference>
<dbReference type="GO" id="GO:0035438">
    <property type="term" value="F:cyclic-di-GMP binding"/>
    <property type="evidence" value="ECO:0007669"/>
    <property type="project" value="InterPro"/>
</dbReference>
<evidence type="ECO:0000256" key="2">
    <source>
        <dbReference type="SAM" id="Phobius"/>
    </source>
</evidence>
<reference evidence="4" key="1">
    <citation type="journal article" date="2015" name="ISME J.">
        <title>Draft Genome Sequence of Streptomyces incarnatus NRRL8089, which Produces the Nucleoside Antibiotic Sinefungin.</title>
        <authorList>
            <person name="Oshima K."/>
            <person name="Hattori M."/>
            <person name="Shimizu H."/>
            <person name="Fukuda K."/>
            <person name="Nemoto M."/>
            <person name="Inagaki K."/>
            <person name="Tamura T."/>
        </authorList>
    </citation>
    <scope>NUCLEOTIDE SEQUENCE</scope>
    <source>
        <strain evidence="4">FACHB-1375</strain>
    </source>
</reference>
<dbReference type="InterPro" id="IPR001054">
    <property type="entry name" value="A/G_cyclase"/>
</dbReference>
<accession>A0A926VC06</accession>
<evidence type="ECO:0000313" key="4">
    <source>
        <dbReference type="EMBL" id="MBD2179789.1"/>
    </source>
</evidence>
<protein>
    <submittedName>
        <fullName evidence="4">CHASE2 domain-containing protein</fullName>
    </submittedName>
</protein>
<evidence type="ECO:0000313" key="5">
    <source>
        <dbReference type="Proteomes" id="UP000641646"/>
    </source>
</evidence>
<dbReference type="RefSeq" id="WP_190461329.1">
    <property type="nucleotide sequence ID" value="NZ_JACJPW010000002.1"/>
</dbReference>
<dbReference type="InterPro" id="IPR007890">
    <property type="entry name" value="CHASE2"/>
</dbReference>
<comment type="caution">
    <text evidence="4">The sequence shown here is derived from an EMBL/GenBank/DDBJ whole genome shotgun (WGS) entry which is preliminary data.</text>
</comment>
<dbReference type="GO" id="GO:0035556">
    <property type="term" value="P:intracellular signal transduction"/>
    <property type="evidence" value="ECO:0007669"/>
    <property type="project" value="InterPro"/>
</dbReference>
<reference evidence="4" key="2">
    <citation type="submission" date="2020-08" db="EMBL/GenBank/DDBJ databases">
        <authorList>
            <person name="Chen M."/>
            <person name="Teng W."/>
            <person name="Zhao L."/>
            <person name="Hu C."/>
            <person name="Zhou Y."/>
            <person name="Han B."/>
            <person name="Song L."/>
            <person name="Shu W."/>
        </authorList>
    </citation>
    <scope>NUCLEOTIDE SEQUENCE</scope>
    <source>
        <strain evidence="4">FACHB-1375</strain>
    </source>
</reference>
<dbReference type="InterPro" id="IPR009875">
    <property type="entry name" value="PilZ_domain"/>
</dbReference>
<sequence>MWSKLKRQIWEWRGVLITAPSVAGLIILLRFAGFLQLLEWSAYDQFIRLRPQEQPDDRIVIVGITETDLKTLKQWPIPDRVLTKLLNKIKQQRPIAIGLDIYRDLPVEPGNKELVQLYNSTPNLIGIKKMVGGVSGPAVDPPPALQAKKQIGANDLPLDTDSKIRRHFLYISKRDETIESLALRLAFIYLEAKGIKPKGAAENQDYLQLGQTVFVPFEANDGGYVSADARGYQILLNYRGPAGTFKSVSLMDVLENRIPSDLMRDRIVMIGSTADSLNDLLYTPYSSSIIGIPKRTSGVEVHANLTSAILSAALEGRPLIKSWPEWLEWLWIFAAAAIGAILSWIRRYKGGVAKFSIRRTASMLLAVGSIVSIGYLSFLQGWWIPVVPPVLAFAGSAMAITSYIARTAGEIRNTFSRYLTDEVVASLLESPQGLKLGGERRKITILMSDLRGFSAVSERLPPETVVSMLNIYLGDMADVIMKYQGTIDEFIGDAILVIFGAPTKREDDAERAVACAIAMQLAMDTVNQKNDRLGLPRIEMGIGINTGEVVVGNIGSSKRAKYGVVGSHVNLTARIESYTLGGEILISEDTRKDVGDILQVDGDFPAQPKGFNELITIYEVGGIDGKYNLKLPKQEDLLIKLKDELPVQYGVLKDKHLDGSTSKGTLVKLSAKGAELHSDIMLKAREDNIKMSFLTGSDRTTIVGDIYGKVLRKNKYEENSYYIVFTNISPEAKAIINQIYNNYGKTN</sequence>
<dbReference type="InterPro" id="IPR050697">
    <property type="entry name" value="Adenylyl/Guanylyl_Cyclase_3/4"/>
</dbReference>
<dbReference type="Gene3D" id="3.30.70.1230">
    <property type="entry name" value="Nucleotide cyclase"/>
    <property type="match status" value="1"/>
</dbReference>
<dbReference type="PROSITE" id="PS50125">
    <property type="entry name" value="GUANYLATE_CYCLASE_2"/>
    <property type="match status" value="1"/>
</dbReference>
<feature type="transmembrane region" description="Helical" evidence="2">
    <location>
        <begin position="357"/>
        <end position="376"/>
    </location>
</feature>
<keyword evidence="5" id="KW-1185">Reference proteome</keyword>